<comment type="subcellular location">
    <subcellularLocation>
        <location evidence="1 6">Secreted</location>
    </subcellularLocation>
</comment>
<evidence type="ECO:0000256" key="5">
    <source>
        <dbReference type="ARBA" id="ARBA00022729"/>
    </source>
</evidence>
<feature type="signal peptide" evidence="6">
    <location>
        <begin position="1"/>
        <end position="17"/>
    </location>
</feature>
<name>A0AAV2FA55_9ROSI</name>
<accession>A0AAV2FA55</accession>
<evidence type="ECO:0000256" key="3">
    <source>
        <dbReference type="ARBA" id="ARBA00022471"/>
    </source>
</evidence>
<dbReference type="EMBL" id="OZ034819">
    <property type="protein sequence ID" value="CAL1395149.1"/>
    <property type="molecule type" value="Genomic_DNA"/>
</dbReference>
<keyword evidence="5 6" id="KW-0732">Signal</keyword>
<keyword evidence="4 6" id="KW-0964">Secreted</keyword>
<dbReference type="Pfam" id="PF05938">
    <property type="entry name" value="Self-incomp_S1"/>
    <property type="match status" value="1"/>
</dbReference>
<protein>
    <recommendedName>
        <fullName evidence="6">S-protein homolog</fullName>
    </recommendedName>
</protein>
<dbReference type="AlphaFoldDB" id="A0AAV2FA55"/>
<evidence type="ECO:0000313" key="8">
    <source>
        <dbReference type="Proteomes" id="UP001497516"/>
    </source>
</evidence>
<comment type="similarity">
    <text evidence="2 6">Belongs to the plant self-incompatibility (S1) protein family.</text>
</comment>
<evidence type="ECO:0000256" key="4">
    <source>
        <dbReference type="ARBA" id="ARBA00022525"/>
    </source>
</evidence>
<dbReference type="GO" id="GO:0005576">
    <property type="term" value="C:extracellular region"/>
    <property type="evidence" value="ECO:0007669"/>
    <property type="project" value="UniProtKB-SubCell"/>
</dbReference>
<dbReference type="PANTHER" id="PTHR31232">
    <property type="match status" value="1"/>
</dbReference>
<reference evidence="7 8" key="1">
    <citation type="submission" date="2024-04" db="EMBL/GenBank/DDBJ databases">
        <authorList>
            <person name="Fracassetti M."/>
        </authorList>
    </citation>
    <scope>NUCLEOTIDE SEQUENCE [LARGE SCALE GENOMIC DNA]</scope>
</reference>
<proteinExistence type="inferred from homology"/>
<dbReference type="PANTHER" id="PTHR31232:SF131">
    <property type="entry name" value="PLANT SELF-INCOMPATIBILITY PROTEIN S1 FAMILY"/>
    <property type="match status" value="1"/>
</dbReference>
<dbReference type="Proteomes" id="UP001497516">
    <property type="component" value="Chromosome 6"/>
</dbReference>
<organism evidence="7 8">
    <name type="scientific">Linum trigynum</name>
    <dbReference type="NCBI Taxonomy" id="586398"/>
    <lineage>
        <taxon>Eukaryota</taxon>
        <taxon>Viridiplantae</taxon>
        <taxon>Streptophyta</taxon>
        <taxon>Embryophyta</taxon>
        <taxon>Tracheophyta</taxon>
        <taxon>Spermatophyta</taxon>
        <taxon>Magnoliopsida</taxon>
        <taxon>eudicotyledons</taxon>
        <taxon>Gunneridae</taxon>
        <taxon>Pentapetalae</taxon>
        <taxon>rosids</taxon>
        <taxon>fabids</taxon>
        <taxon>Malpighiales</taxon>
        <taxon>Linaceae</taxon>
        <taxon>Linum</taxon>
    </lineage>
</organism>
<gene>
    <name evidence="7" type="ORF">LTRI10_LOCUS35602</name>
</gene>
<dbReference type="GO" id="GO:0060320">
    <property type="term" value="P:rejection of self pollen"/>
    <property type="evidence" value="ECO:0007669"/>
    <property type="project" value="UniProtKB-KW"/>
</dbReference>
<keyword evidence="8" id="KW-1185">Reference proteome</keyword>
<sequence>MWMHNCFFVVLLSLTLATSFIEASSRSHWLDFRLKKTTVVVRNELEGERELRLHCMSEEYDLGLQVLRPHHSFSWKFHQNFFRTTQFYCSMEWGEEKVHWFDIYIYRRDYSRCENCLWIVKQNGPCFYDEASGAYDFCYPWSLKA</sequence>
<feature type="chain" id="PRO_5043094475" description="S-protein homolog" evidence="6">
    <location>
        <begin position="18"/>
        <end position="145"/>
    </location>
</feature>
<evidence type="ECO:0000256" key="2">
    <source>
        <dbReference type="ARBA" id="ARBA00005581"/>
    </source>
</evidence>
<keyword evidence="3 6" id="KW-0713">Self-incompatibility</keyword>
<evidence type="ECO:0000256" key="6">
    <source>
        <dbReference type="RuleBase" id="RU367044"/>
    </source>
</evidence>
<evidence type="ECO:0000313" key="7">
    <source>
        <dbReference type="EMBL" id="CAL1395149.1"/>
    </source>
</evidence>
<evidence type="ECO:0000256" key="1">
    <source>
        <dbReference type="ARBA" id="ARBA00004613"/>
    </source>
</evidence>
<dbReference type="InterPro" id="IPR010264">
    <property type="entry name" value="Self-incomp_S1"/>
</dbReference>